<protein>
    <recommendedName>
        <fullName evidence="1">H repeat-associated protein N-terminal domain-containing protein</fullName>
    </recommendedName>
</protein>
<gene>
    <name evidence="2" type="ORF">XBP1_900001</name>
</gene>
<comment type="caution">
    <text evidence="2">The sequence shown here is derived from an EMBL/GenBank/DDBJ whole genome shotgun (WGS) entry which is preliminary data.</text>
</comment>
<dbReference type="EMBL" id="CBSW010000299">
    <property type="protein sequence ID" value="CDG99279.1"/>
    <property type="molecule type" value="Genomic_DNA"/>
</dbReference>
<dbReference type="Proteomes" id="UP000028511">
    <property type="component" value="Unassembled WGS sequence"/>
</dbReference>
<evidence type="ECO:0000313" key="2">
    <source>
        <dbReference type="EMBL" id="CDG99279.1"/>
    </source>
</evidence>
<dbReference type="AlphaFoldDB" id="A0A077NKH8"/>
<organism evidence="2">
    <name type="scientific">Xenorhabdus bovienii str. puntauvense</name>
    <dbReference type="NCBI Taxonomy" id="1398201"/>
    <lineage>
        <taxon>Bacteria</taxon>
        <taxon>Pseudomonadati</taxon>
        <taxon>Pseudomonadota</taxon>
        <taxon>Gammaproteobacteria</taxon>
        <taxon>Enterobacterales</taxon>
        <taxon>Morganellaceae</taxon>
        <taxon>Xenorhabdus</taxon>
    </lineage>
</organism>
<feature type="domain" description="H repeat-associated protein N-terminal" evidence="1">
    <location>
        <begin position="9"/>
        <end position="53"/>
    </location>
</feature>
<accession>A0A077NKH8</accession>
<reference evidence="2" key="1">
    <citation type="submission" date="2013-07" db="EMBL/GenBank/DDBJ databases">
        <title>Sub-species coevolution in mutualistic symbiosis.</title>
        <authorList>
            <person name="Murfin K."/>
            <person name="Klassen J."/>
            <person name="Lee M."/>
            <person name="Forst S."/>
            <person name="Stock P."/>
            <person name="Goodrich-Blair H."/>
        </authorList>
    </citation>
    <scope>NUCLEOTIDE SEQUENCE [LARGE SCALE GENOMIC DNA]</scope>
    <source>
        <strain evidence="2">Puntauvense</strain>
    </source>
</reference>
<evidence type="ECO:0000259" key="1">
    <source>
        <dbReference type="Pfam" id="PF13808"/>
    </source>
</evidence>
<name>A0A077NKH8_XENBV</name>
<dbReference type="Pfam" id="PF13808">
    <property type="entry name" value="DDE_Tnp_1_assoc"/>
    <property type="match status" value="1"/>
</dbReference>
<dbReference type="HOGENOM" id="CLU_2793091_0_0_6"/>
<proteinExistence type="predicted"/>
<dbReference type="InterPro" id="IPR032806">
    <property type="entry name" value="YbfD_N"/>
</dbReference>
<sequence>MVLMMIIFNYISEITDPRSDINKKHELIDVIFLVFAAVLSGASGWKSIQPEICLRRELKCLRHDQSFC</sequence>